<name>A0A8X6G6S9_TRICU</name>
<evidence type="ECO:0000256" key="1">
    <source>
        <dbReference type="SAM" id="SignalP"/>
    </source>
</evidence>
<keyword evidence="1" id="KW-0732">Signal</keyword>
<evidence type="ECO:0000313" key="3">
    <source>
        <dbReference type="Proteomes" id="UP000887116"/>
    </source>
</evidence>
<dbReference type="EMBL" id="BMAO01004853">
    <property type="protein sequence ID" value="GFQ97492.1"/>
    <property type="molecule type" value="Genomic_DNA"/>
</dbReference>
<sequence>MNHFRMLSIAAVLLVGLTSVHSQLMSPNALLSALEKKADTTQPENTVMGQKLKDLSIEICPDKVHLCPVTAPCCKNEDGKYDCCPKAASVAYTQGECCNHFGFVWTCCSPSVPKCHWYGCWWA</sequence>
<keyword evidence="3" id="KW-1185">Reference proteome</keyword>
<feature type="signal peptide" evidence="1">
    <location>
        <begin position="1"/>
        <end position="22"/>
    </location>
</feature>
<reference evidence="2" key="1">
    <citation type="submission" date="2020-07" db="EMBL/GenBank/DDBJ databases">
        <title>Multicomponent nature underlies the extraordinary mechanical properties of spider dragline silk.</title>
        <authorList>
            <person name="Kono N."/>
            <person name="Nakamura H."/>
            <person name="Mori M."/>
            <person name="Yoshida Y."/>
            <person name="Ohtoshi R."/>
            <person name="Malay A.D."/>
            <person name="Moran D.A.P."/>
            <person name="Tomita M."/>
            <person name="Numata K."/>
            <person name="Arakawa K."/>
        </authorList>
    </citation>
    <scope>NUCLEOTIDE SEQUENCE</scope>
</reference>
<gene>
    <name evidence="2" type="primary">AVEN_234570_1</name>
    <name evidence="2" type="ORF">TNCT_67281</name>
</gene>
<protein>
    <recommendedName>
        <fullName evidence="4">Granulins domain-containing protein</fullName>
    </recommendedName>
</protein>
<comment type="caution">
    <text evidence="2">The sequence shown here is derived from an EMBL/GenBank/DDBJ whole genome shotgun (WGS) entry which is preliminary data.</text>
</comment>
<dbReference type="OrthoDB" id="6408478at2759"/>
<evidence type="ECO:0008006" key="4">
    <source>
        <dbReference type="Google" id="ProtNLM"/>
    </source>
</evidence>
<dbReference type="Proteomes" id="UP000887116">
    <property type="component" value="Unassembled WGS sequence"/>
</dbReference>
<feature type="chain" id="PRO_5036473080" description="Granulins domain-containing protein" evidence="1">
    <location>
        <begin position="23"/>
        <end position="123"/>
    </location>
</feature>
<accession>A0A8X6G6S9</accession>
<evidence type="ECO:0000313" key="2">
    <source>
        <dbReference type="EMBL" id="GFQ97492.1"/>
    </source>
</evidence>
<dbReference type="SUPFAM" id="SSF57277">
    <property type="entry name" value="Granulin repeat"/>
    <property type="match status" value="1"/>
</dbReference>
<organism evidence="2 3">
    <name type="scientific">Trichonephila clavata</name>
    <name type="common">Joro spider</name>
    <name type="synonym">Nephila clavata</name>
    <dbReference type="NCBI Taxonomy" id="2740835"/>
    <lineage>
        <taxon>Eukaryota</taxon>
        <taxon>Metazoa</taxon>
        <taxon>Ecdysozoa</taxon>
        <taxon>Arthropoda</taxon>
        <taxon>Chelicerata</taxon>
        <taxon>Arachnida</taxon>
        <taxon>Araneae</taxon>
        <taxon>Araneomorphae</taxon>
        <taxon>Entelegynae</taxon>
        <taxon>Araneoidea</taxon>
        <taxon>Nephilidae</taxon>
        <taxon>Trichonephila</taxon>
    </lineage>
</organism>
<proteinExistence type="predicted"/>
<dbReference type="AlphaFoldDB" id="A0A8X6G6S9"/>